<evidence type="ECO:0000256" key="1">
    <source>
        <dbReference type="SAM" id="MobiDB-lite"/>
    </source>
</evidence>
<evidence type="ECO:0000313" key="3">
    <source>
        <dbReference type="Proteomes" id="UP001162800"/>
    </source>
</evidence>
<accession>A0ABY6G9H0</accession>
<sequence>MPSRKACGLIRTEEFTLESDTVQKVAQLSNCFGNYDHFFSANVHLVTGADVLPIRMQMMQQKSRASTRFDATNASSRRRLARRGSLRASEGAKGAHGRPISPPIEVFSVRPAVHQSPKRR</sequence>
<keyword evidence="3" id="KW-1185">Reference proteome</keyword>
<dbReference type="EMBL" id="CP106881">
    <property type="protein sequence ID" value="UYG51701.1"/>
    <property type="molecule type" value="Genomic_DNA"/>
</dbReference>
<feature type="region of interest" description="Disordered" evidence="1">
    <location>
        <begin position="63"/>
        <end position="120"/>
    </location>
</feature>
<feature type="compositionally biased region" description="Polar residues" evidence="1">
    <location>
        <begin position="63"/>
        <end position="73"/>
    </location>
</feature>
<feature type="compositionally biased region" description="Basic residues" evidence="1">
    <location>
        <begin position="76"/>
        <end position="85"/>
    </location>
</feature>
<gene>
    <name evidence="2" type="ORF">M9799_00085</name>
</gene>
<evidence type="ECO:0000313" key="2">
    <source>
        <dbReference type="EMBL" id="UYG51701.1"/>
    </source>
</evidence>
<protein>
    <submittedName>
        <fullName evidence="2">Uncharacterized protein</fullName>
    </submittedName>
</protein>
<name>A0ABY6G9H0_9BURK</name>
<dbReference type="Proteomes" id="UP001162800">
    <property type="component" value="Chromosome"/>
</dbReference>
<organism evidence="2 3">
    <name type="scientific">Comamonas endophytica</name>
    <dbReference type="NCBI Taxonomy" id="2949090"/>
    <lineage>
        <taxon>Bacteria</taxon>
        <taxon>Pseudomonadati</taxon>
        <taxon>Pseudomonadota</taxon>
        <taxon>Betaproteobacteria</taxon>
        <taxon>Burkholderiales</taxon>
        <taxon>Comamonadaceae</taxon>
        <taxon>Comamonas</taxon>
    </lineage>
</organism>
<proteinExistence type="predicted"/>
<reference evidence="2" key="1">
    <citation type="submission" date="2022-09" db="EMBL/GenBank/DDBJ databases">
        <title>The complete genome of Acidovorax sp. 5MLIR.</title>
        <authorList>
            <person name="Liu L."/>
            <person name="Yue J."/>
            <person name="Yang F."/>
            <person name="Yuan J."/>
            <person name="Li L."/>
        </authorList>
    </citation>
    <scope>NUCLEOTIDE SEQUENCE</scope>
    <source>
        <strain evidence="2">5MLIR</strain>
    </source>
</reference>
<dbReference type="RefSeq" id="WP_263725544.1">
    <property type="nucleotide sequence ID" value="NZ_CP106881.1"/>
</dbReference>